<organism evidence="3 4">
    <name type="scientific">Bugula neritina</name>
    <name type="common">Brown bryozoan</name>
    <name type="synonym">Sertularia neritina</name>
    <dbReference type="NCBI Taxonomy" id="10212"/>
    <lineage>
        <taxon>Eukaryota</taxon>
        <taxon>Metazoa</taxon>
        <taxon>Spiralia</taxon>
        <taxon>Lophotrochozoa</taxon>
        <taxon>Bryozoa</taxon>
        <taxon>Gymnolaemata</taxon>
        <taxon>Cheilostomatida</taxon>
        <taxon>Flustrina</taxon>
        <taxon>Buguloidea</taxon>
        <taxon>Bugulidae</taxon>
        <taxon>Bugula</taxon>
    </lineage>
</organism>
<feature type="region of interest" description="Disordered" evidence="1">
    <location>
        <begin position="34"/>
        <end position="53"/>
    </location>
</feature>
<protein>
    <submittedName>
        <fullName evidence="3">Uncharacterized protein</fullName>
    </submittedName>
</protein>
<feature type="signal peptide" evidence="2">
    <location>
        <begin position="1"/>
        <end position="23"/>
    </location>
</feature>
<keyword evidence="4" id="KW-1185">Reference proteome</keyword>
<dbReference type="EMBL" id="VXIV02002529">
    <property type="protein sequence ID" value="KAF6024809.1"/>
    <property type="molecule type" value="Genomic_DNA"/>
</dbReference>
<evidence type="ECO:0000256" key="2">
    <source>
        <dbReference type="SAM" id="SignalP"/>
    </source>
</evidence>
<keyword evidence="2" id="KW-0732">Signal</keyword>
<comment type="caution">
    <text evidence="3">The sequence shown here is derived from an EMBL/GenBank/DDBJ whole genome shotgun (WGS) entry which is preliminary data.</text>
</comment>
<evidence type="ECO:0000256" key="1">
    <source>
        <dbReference type="SAM" id="MobiDB-lite"/>
    </source>
</evidence>
<feature type="chain" id="PRO_5029903706" evidence="2">
    <location>
        <begin position="24"/>
        <end position="122"/>
    </location>
</feature>
<gene>
    <name evidence="3" type="ORF">EB796_016868</name>
</gene>
<accession>A0A7J7JES1</accession>
<dbReference type="AlphaFoldDB" id="A0A7J7JES1"/>
<reference evidence="3" key="1">
    <citation type="submission" date="2020-06" db="EMBL/GenBank/DDBJ databases">
        <title>Draft genome of Bugula neritina, a colonial animal packing powerful symbionts and potential medicines.</title>
        <authorList>
            <person name="Rayko M."/>
        </authorList>
    </citation>
    <scope>NUCLEOTIDE SEQUENCE [LARGE SCALE GENOMIC DNA]</scope>
    <source>
        <strain evidence="3">Kwan_BN1</strain>
    </source>
</reference>
<evidence type="ECO:0000313" key="4">
    <source>
        <dbReference type="Proteomes" id="UP000593567"/>
    </source>
</evidence>
<evidence type="ECO:0000313" key="3">
    <source>
        <dbReference type="EMBL" id="KAF6024809.1"/>
    </source>
</evidence>
<name>A0A7J7JES1_BUGNE</name>
<sequence>MKLTKLISICLIIEVTFFLTCRAAEIPSLLQKGTDGEPGHAGFSSSISTSSDATDATSNTCATLSSFNFSKEVDGVALLADMTLLVSEEKLWGCFKREGDDESCQIILGDGYCKFLDCGTCI</sequence>
<feature type="compositionally biased region" description="Low complexity" evidence="1">
    <location>
        <begin position="44"/>
        <end position="53"/>
    </location>
</feature>
<dbReference type="Proteomes" id="UP000593567">
    <property type="component" value="Unassembled WGS sequence"/>
</dbReference>
<proteinExistence type="predicted"/>